<accession>G3HG99</accession>
<organism evidence="1 2">
    <name type="scientific">Cricetulus griseus</name>
    <name type="common">Chinese hamster</name>
    <name type="synonym">Cricetulus barabensis griseus</name>
    <dbReference type="NCBI Taxonomy" id="10029"/>
    <lineage>
        <taxon>Eukaryota</taxon>
        <taxon>Metazoa</taxon>
        <taxon>Chordata</taxon>
        <taxon>Craniata</taxon>
        <taxon>Vertebrata</taxon>
        <taxon>Euteleostomi</taxon>
        <taxon>Mammalia</taxon>
        <taxon>Eutheria</taxon>
        <taxon>Euarchontoglires</taxon>
        <taxon>Glires</taxon>
        <taxon>Rodentia</taxon>
        <taxon>Myomorpha</taxon>
        <taxon>Muroidea</taxon>
        <taxon>Cricetidae</taxon>
        <taxon>Cricetinae</taxon>
        <taxon>Cricetulus</taxon>
    </lineage>
</organism>
<sequence>MDSEPILDPMLIQGVSVLEDLAREDQDQLILLRLKPPGDFLLELWSRGRDHCGGCLYCTARTLLSTLPL</sequence>
<dbReference type="Proteomes" id="UP000001075">
    <property type="component" value="Unassembled WGS sequence"/>
</dbReference>
<evidence type="ECO:0000313" key="2">
    <source>
        <dbReference type="Proteomes" id="UP000001075"/>
    </source>
</evidence>
<name>G3HG99_CRIGR</name>
<proteinExistence type="predicted"/>
<gene>
    <name evidence="1" type="ORF">I79_009620</name>
</gene>
<reference evidence="2" key="1">
    <citation type="journal article" date="2011" name="Nat. Biotechnol.">
        <title>The genomic sequence of the Chinese hamster ovary (CHO)-K1 cell line.</title>
        <authorList>
            <person name="Xu X."/>
            <person name="Nagarajan H."/>
            <person name="Lewis N.E."/>
            <person name="Pan S."/>
            <person name="Cai Z."/>
            <person name="Liu X."/>
            <person name="Chen W."/>
            <person name="Xie M."/>
            <person name="Wang W."/>
            <person name="Hammond S."/>
            <person name="Andersen M.R."/>
            <person name="Neff N."/>
            <person name="Passarelli B."/>
            <person name="Koh W."/>
            <person name="Fan H.C."/>
            <person name="Wang J."/>
            <person name="Gui Y."/>
            <person name="Lee K.H."/>
            <person name="Betenbaugh M.J."/>
            <person name="Quake S.R."/>
            <person name="Famili I."/>
            <person name="Palsson B.O."/>
            <person name="Wang J."/>
        </authorList>
    </citation>
    <scope>NUCLEOTIDE SEQUENCE [LARGE SCALE GENOMIC DNA]</scope>
    <source>
        <strain evidence="2">CHO K1 cell line</strain>
    </source>
</reference>
<dbReference type="AlphaFoldDB" id="G3HG99"/>
<dbReference type="InParanoid" id="G3HG99"/>
<evidence type="ECO:0000313" key="1">
    <source>
        <dbReference type="EMBL" id="EGW07070.1"/>
    </source>
</evidence>
<protein>
    <submittedName>
        <fullName evidence="1">Uncharacterized protein</fullName>
    </submittedName>
</protein>
<dbReference type="EMBL" id="JH000344">
    <property type="protein sequence ID" value="EGW07070.1"/>
    <property type="molecule type" value="Genomic_DNA"/>
</dbReference>